<dbReference type="InterPro" id="IPR023365">
    <property type="entry name" value="Sortase_dom-sf"/>
</dbReference>
<evidence type="ECO:0000313" key="4">
    <source>
        <dbReference type="EMBL" id="HJC38265.1"/>
    </source>
</evidence>
<protein>
    <submittedName>
        <fullName evidence="4">Class B sortase</fullName>
        <ecNumber evidence="4">3.4.22.71</ecNumber>
    </submittedName>
</protein>
<feature type="active site" description="Acyl-thioester intermediate" evidence="2">
    <location>
        <position position="237"/>
    </location>
</feature>
<dbReference type="Proteomes" id="UP000823894">
    <property type="component" value="Unassembled WGS sequence"/>
</dbReference>
<reference evidence="4" key="1">
    <citation type="journal article" date="2021" name="PeerJ">
        <title>Extensive microbial diversity within the chicken gut microbiome revealed by metagenomics and culture.</title>
        <authorList>
            <person name="Gilroy R."/>
            <person name="Ravi A."/>
            <person name="Getino M."/>
            <person name="Pursley I."/>
            <person name="Horton D.L."/>
            <person name="Alikhan N.F."/>
            <person name="Baker D."/>
            <person name="Gharbi K."/>
            <person name="Hall N."/>
            <person name="Watson M."/>
            <person name="Adriaenssens E.M."/>
            <person name="Foster-Nyarko E."/>
            <person name="Jarju S."/>
            <person name="Secka A."/>
            <person name="Antonio M."/>
            <person name="Oren A."/>
            <person name="Chaudhuri R.R."/>
            <person name="La Ragione R."/>
            <person name="Hildebrand F."/>
            <person name="Pallen M.J."/>
        </authorList>
    </citation>
    <scope>NUCLEOTIDE SEQUENCE</scope>
    <source>
        <strain evidence="4">ChiGjej1B1-1692</strain>
    </source>
</reference>
<dbReference type="NCBIfam" id="TIGR03064">
    <property type="entry name" value="sortase_srtB"/>
    <property type="match status" value="1"/>
</dbReference>
<keyword evidence="3" id="KW-0812">Transmembrane</keyword>
<dbReference type="Gene3D" id="2.40.260.10">
    <property type="entry name" value="Sortase"/>
    <property type="match status" value="1"/>
</dbReference>
<dbReference type="EMBL" id="DWWK01000053">
    <property type="protein sequence ID" value="HJC38265.1"/>
    <property type="molecule type" value="Genomic_DNA"/>
</dbReference>
<evidence type="ECO:0000256" key="2">
    <source>
        <dbReference type="PIRSR" id="PIRSR605754-1"/>
    </source>
</evidence>
<keyword evidence="3" id="KW-1133">Transmembrane helix</keyword>
<accession>A0A9D2SY99</accession>
<keyword evidence="3" id="KW-0472">Membrane</keyword>
<proteinExistence type="predicted"/>
<dbReference type="EC" id="3.4.22.71" evidence="4"/>
<dbReference type="InterPro" id="IPR009835">
    <property type="entry name" value="SrtB"/>
</dbReference>
<dbReference type="InterPro" id="IPR005754">
    <property type="entry name" value="Sortase"/>
</dbReference>
<dbReference type="GO" id="GO:0016787">
    <property type="term" value="F:hydrolase activity"/>
    <property type="evidence" value="ECO:0007669"/>
    <property type="project" value="UniProtKB-KW"/>
</dbReference>
<comment type="caution">
    <text evidence="4">The sequence shown here is derived from an EMBL/GenBank/DDBJ whole genome shotgun (WGS) entry which is preliminary data.</text>
</comment>
<dbReference type="CDD" id="cd05826">
    <property type="entry name" value="Sortase_B"/>
    <property type="match status" value="1"/>
</dbReference>
<keyword evidence="1 4" id="KW-0378">Hydrolase</keyword>
<dbReference type="Pfam" id="PF04203">
    <property type="entry name" value="Sortase"/>
    <property type="match status" value="1"/>
</dbReference>
<gene>
    <name evidence="4" type="primary">srtB</name>
    <name evidence="4" type="ORF">H9757_04285</name>
</gene>
<feature type="transmembrane region" description="Helical" evidence="3">
    <location>
        <begin position="9"/>
        <end position="28"/>
    </location>
</feature>
<dbReference type="SUPFAM" id="SSF63817">
    <property type="entry name" value="Sortase"/>
    <property type="match status" value="1"/>
</dbReference>
<evidence type="ECO:0000256" key="1">
    <source>
        <dbReference type="ARBA" id="ARBA00022801"/>
    </source>
</evidence>
<reference evidence="4" key="2">
    <citation type="submission" date="2021-04" db="EMBL/GenBank/DDBJ databases">
        <authorList>
            <person name="Gilroy R."/>
        </authorList>
    </citation>
    <scope>NUCLEOTIDE SEQUENCE</scope>
    <source>
        <strain evidence="4">ChiGjej1B1-1692</strain>
    </source>
</reference>
<sequence length="264" mass="30248">MKNQKSKRWLLFIIAGIAAIAAALYLYLPDFLDNLRSAQTYDDLRDSYVEAPEGDGGEEKEDWWLTDVFVNFEELRGENEDIIAWIRFDNTEETQIDYPVLYSGDNTEYLRKDLYGNEHTAGSIFLEGLNQPDFSDYYSIIYGHNMRDGSMFGSLDKYKEQSFWSDNQYFTLYTENMVYRYQVFACQNAVNGGDVYKIGYEPGKEYQEFLDGLAEDSLIDTGIHPDSSHKVMTLSTCAGDGYSRRFAVHAVCVDAQSTNLTIVS</sequence>
<organism evidence="4 5">
    <name type="scientific">Candidatus Mediterraneibacter faecigallinarum</name>
    <dbReference type="NCBI Taxonomy" id="2838669"/>
    <lineage>
        <taxon>Bacteria</taxon>
        <taxon>Bacillati</taxon>
        <taxon>Bacillota</taxon>
        <taxon>Clostridia</taxon>
        <taxon>Lachnospirales</taxon>
        <taxon>Lachnospiraceae</taxon>
        <taxon>Mediterraneibacter</taxon>
    </lineage>
</organism>
<dbReference type="AlphaFoldDB" id="A0A9D2SY99"/>
<evidence type="ECO:0000313" key="5">
    <source>
        <dbReference type="Proteomes" id="UP000823894"/>
    </source>
</evidence>
<evidence type="ECO:0000256" key="3">
    <source>
        <dbReference type="SAM" id="Phobius"/>
    </source>
</evidence>
<name>A0A9D2SY99_9FIRM</name>
<feature type="active site" description="Proton donor/acceptor" evidence="2">
    <location>
        <position position="144"/>
    </location>
</feature>